<reference evidence="2 3" key="1">
    <citation type="submission" date="2016-05" db="EMBL/GenBank/DDBJ databases">
        <title>Genome sequencing reveals origins of a unique bacterial endosymbiosis in the earliest lineages of terrestrial Fungi.</title>
        <authorList>
            <consortium name="DOE Joint Genome Institute"/>
            <person name="Uehling J."/>
            <person name="Gryganskyi A."/>
            <person name="Hameed K."/>
            <person name="Tschaplinski T."/>
            <person name="Misztal P."/>
            <person name="Wu S."/>
            <person name="Desiro A."/>
            <person name="Vande Pol N."/>
            <person name="Du Z.-Y."/>
            <person name="Zienkiewicz A."/>
            <person name="Zienkiewicz K."/>
            <person name="Morin E."/>
            <person name="Tisserant E."/>
            <person name="Splivallo R."/>
            <person name="Hainaut M."/>
            <person name="Henrissat B."/>
            <person name="Ohm R."/>
            <person name="Kuo A."/>
            <person name="Yan J."/>
            <person name="Lipzen A."/>
            <person name="Nolan M."/>
            <person name="Labutti K."/>
            <person name="Barry K."/>
            <person name="Goldstein A."/>
            <person name="Labbe J."/>
            <person name="Schadt C."/>
            <person name="Tuskan G."/>
            <person name="Grigoriev I."/>
            <person name="Martin F."/>
            <person name="Vilgalys R."/>
            <person name="Bonito G."/>
        </authorList>
    </citation>
    <scope>NUCLEOTIDE SEQUENCE [LARGE SCALE GENOMIC DNA]</scope>
    <source>
        <strain evidence="2 3">AG-77</strain>
    </source>
</reference>
<evidence type="ECO:0000256" key="1">
    <source>
        <dbReference type="SAM" id="MobiDB-lite"/>
    </source>
</evidence>
<feature type="compositionally biased region" description="Basic and acidic residues" evidence="1">
    <location>
        <begin position="1"/>
        <end position="23"/>
    </location>
</feature>
<proteinExistence type="predicted"/>
<evidence type="ECO:0000313" key="3">
    <source>
        <dbReference type="Proteomes" id="UP000078512"/>
    </source>
</evidence>
<name>A0A197JJ13_9FUNG</name>
<dbReference type="Proteomes" id="UP000078512">
    <property type="component" value="Unassembled WGS sequence"/>
</dbReference>
<gene>
    <name evidence="2" type="ORF">K457DRAFT_835881</name>
</gene>
<protein>
    <submittedName>
        <fullName evidence="2">Uncharacterized protein</fullName>
    </submittedName>
</protein>
<dbReference type="AlphaFoldDB" id="A0A197JJ13"/>
<keyword evidence="3" id="KW-1185">Reference proteome</keyword>
<sequence length="186" mass="21607">MKQRNMEGQRETDRTGTGHDRTRQGNVDPMTIHNSDSTLVFHLHSDRRTHTQSNHVIDPSLLLLLSLPLPSSVSLDSLALGVSVTNLSLFRPFRLLRIFSCVALRSLAKLVLYVSKVVGPRKFAMRLFYLFFYHHRLFPRQNMARKFLKKTSLRCLIFVPRGLRVVLFFCVQERERERDLVDLSAQ</sequence>
<dbReference type="EMBL" id="KV442093">
    <property type="protein sequence ID" value="OAQ24501.1"/>
    <property type="molecule type" value="Genomic_DNA"/>
</dbReference>
<evidence type="ECO:0000313" key="2">
    <source>
        <dbReference type="EMBL" id="OAQ24501.1"/>
    </source>
</evidence>
<accession>A0A197JJ13</accession>
<feature type="region of interest" description="Disordered" evidence="1">
    <location>
        <begin position="1"/>
        <end position="29"/>
    </location>
</feature>
<organism evidence="2 3">
    <name type="scientific">Linnemannia elongata AG-77</name>
    <dbReference type="NCBI Taxonomy" id="1314771"/>
    <lineage>
        <taxon>Eukaryota</taxon>
        <taxon>Fungi</taxon>
        <taxon>Fungi incertae sedis</taxon>
        <taxon>Mucoromycota</taxon>
        <taxon>Mortierellomycotina</taxon>
        <taxon>Mortierellomycetes</taxon>
        <taxon>Mortierellales</taxon>
        <taxon>Mortierellaceae</taxon>
        <taxon>Linnemannia</taxon>
    </lineage>
</organism>